<protein>
    <recommendedName>
        <fullName evidence="1">Retrotransposon gag domain-containing protein</fullName>
    </recommendedName>
</protein>
<dbReference type="Proteomes" id="UP000323000">
    <property type="component" value="Chromosome 4"/>
</dbReference>
<gene>
    <name evidence="2" type="ORF">EZV62_010378</name>
</gene>
<evidence type="ECO:0000313" key="3">
    <source>
        <dbReference type="Proteomes" id="UP000323000"/>
    </source>
</evidence>
<dbReference type="AlphaFoldDB" id="A0A5C7I2N1"/>
<evidence type="ECO:0000259" key="1">
    <source>
        <dbReference type="Pfam" id="PF03732"/>
    </source>
</evidence>
<keyword evidence="3" id="KW-1185">Reference proteome</keyword>
<dbReference type="EMBL" id="VAHF01000004">
    <property type="protein sequence ID" value="TXG63384.1"/>
    <property type="molecule type" value="Genomic_DNA"/>
</dbReference>
<comment type="caution">
    <text evidence="2">The sequence shown here is derived from an EMBL/GenBank/DDBJ whole genome shotgun (WGS) entry which is preliminary data.</text>
</comment>
<proteinExistence type="predicted"/>
<evidence type="ECO:0000313" key="2">
    <source>
        <dbReference type="EMBL" id="TXG63384.1"/>
    </source>
</evidence>
<feature type="domain" description="Retrotransposon gag" evidence="1">
    <location>
        <begin position="34"/>
        <end position="119"/>
    </location>
</feature>
<organism evidence="2 3">
    <name type="scientific">Acer yangbiense</name>
    <dbReference type="NCBI Taxonomy" id="1000413"/>
    <lineage>
        <taxon>Eukaryota</taxon>
        <taxon>Viridiplantae</taxon>
        <taxon>Streptophyta</taxon>
        <taxon>Embryophyta</taxon>
        <taxon>Tracheophyta</taxon>
        <taxon>Spermatophyta</taxon>
        <taxon>Magnoliopsida</taxon>
        <taxon>eudicotyledons</taxon>
        <taxon>Gunneridae</taxon>
        <taxon>Pentapetalae</taxon>
        <taxon>rosids</taxon>
        <taxon>malvids</taxon>
        <taxon>Sapindales</taxon>
        <taxon>Sapindaceae</taxon>
        <taxon>Hippocastanoideae</taxon>
        <taxon>Acereae</taxon>
        <taxon>Acer</taxon>
    </lineage>
</organism>
<dbReference type="OrthoDB" id="1752139at2759"/>
<reference evidence="3" key="1">
    <citation type="journal article" date="2019" name="Gigascience">
        <title>De novo genome assembly of the endangered Acer yangbiense, a plant species with extremely small populations endemic to Yunnan Province, China.</title>
        <authorList>
            <person name="Yang J."/>
            <person name="Wariss H.M."/>
            <person name="Tao L."/>
            <person name="Zhang R."/>
            <person name="Yun Q."/>
            <person name="Hollingsworth P."/>
            <person name="Dao Z."/>
            <person name="Luo G."/>
            <person name="Guo H."/>
            <person name="Ma Y."/>
            <person name="Sun W."/>
        </authorList>
    </citation>
    <scope>NUCLEOTIDE SEQUENCE [LARGE SCALE GENOMIC DNA]</scope>
    <source>
        <strain evidence="3">cv. Malutang</strain>
    </source>
</reference>
<dbReference type="PANTHER" id="PTHR33223">
    <property type="entry name" value="CCHC-TYPE DOMAIN-CONTAINING PROTEIN"/>
    <property type="match status" value="1"/>
</dbReference>
<accession>A0A5C7I2N1</accession>
<dbReference type="Pfam" id="PF03732">
    <property type="entry name" value="Retrotrans_gag"/>
    <property type="match status" value="1"/>
</dbReference>
<sequence length="184" mass="21575">MCGFAGMGNLEDHLDTYLDWMNMQAASDAVKCRVFSLTLSGDARTWYDNLRRQNISSFNDLSKEFHNGFIVRRRRRRHMVHLNFIKKSDTNMRRFNEAVRQVYDFNEVGAVMAFIYGLQQERLSWSLSKRGPSIYWMLMEMVEKYATVEDINESKTPDAPLELAKPSGLLRRWFRGAKDKGKET</sequence>
<name>A0A5C7I2N1_9ROSI</name>
<dbReference type="PANTHER" id="PTHR33223:SF10">
    <property type="entry name" value="AMINOTRANSFERASE-LIKE PLANT MOBILE DOMAIN-CONTAINING PROTEIN"/>
    <property type="match status" value="1"/>
</dbReference>
<dbReference type="InterPro" id="IPR005162">
    <property type="entry name" value="Retrotrans_gag_dom"/>
</dbReference>